<evidence type="ECO:0000313" key="3">
    <source>
        <dbReference type="Proteomes" id="UP000282435"/>
    </source>
</evidence>
<keyword evidence="1" id="KW-1133">Transmembrane helix</keyword>
<feature type="transmembrane region" description="Helical" evidence="1">
    <location>
        <begin position="12"/>
        <end position="32"/>
    </location>
</feature>
<organism evidence="2 3">
    <name type="scientific">Eikenella corrodens</name>
    <dbReference type="NCBI Taxonomy" id="539"/>
    <lineage>
        <taxon>Bacteria</taxon>
        <taxon>Pseudomonadati</taxon>
        <taxon>Pseudomonadota</taxon>
        <taxon>Betaproteobacteria</taxon>
        <taxon>Neisseriales</taxon>
        <taxon>Neisseriaceae</taxon>
        <taxon>Eikenella</taxon>
    </lineage>
</organism>
<keyword evidence="1" id="KW-0812">Transmembrane</keyword>
<proteinExistence type="predicted"/>
<accession>A0A3S9SJ76</accession>
<sequence length="69" mass="7373">MSTLLSRLPDGILFAAVLLAIAPAYAALLHLLTLPVKKPRRRPAARLLIGIACLACFLAGIASYFQTKP</sequence>
<name>A0A3S9SJ76_EIKCO</name>
<dbReference type="EMBL" id="CP034670">
    <property type="protein sequence ID" value="AZR59494.1"/>
    <property type="molecule type" value="Genomic_DNA"/>
</dbReference>
<evidence type="ECO:0000256" key="1">
    <source>
        <dbReference type="SAM" id="Phobius"/>
    </source>
</evidence>
<dbReference type="Proteomes" id="UP000282435">
    <property type="component" value="Chromosome"/>
</dbReference>
<evidence type="ECO:0000313" key="2">
    <source>
        <dbReference type="EMBL" id="AZR59494.1"/>
    </source>
</evidence>
<keyword evidence="1" id="KW-0472">Membrane</keyword>
<reference evidence="2 3" key="1">
    <citation type="submission" date="2018-12" db="EMBL/GenBank/DDBJ databases">
        <title>Genome sequencing of Eikenella corrodens KCOM 3110 (= JS217).</title>
        <authorList>
            <person name="Koo J.-K."/>
            <person name="Park S.-N."/>
            <person name="Lim Y.K."/>
        </authorList>
    </citation>
    <scope>NUCLEOTIDE SEQUENCE [LARGE SCALE GENOMIC DNA]</scope>
    <source>
        <strain evidence="2 3">KCOM 3110</strain>
    </source>
</reference>
<gene>
    <name evidence="2" type="ORF">ELB75_05310</name>
</gene>
<feature type="transmembrane region" description="Helical" evidence="1">
    <location>
        <begin position="44"/>
        <end position="65"/>
    </location>
</feature>
<dbReference type="AlphaFoldDB" id="A0A3S9SJ76"/>
<dbReference type="RefSeq" id="WP_126983030.1">
    <property type="nucleotide sequence ID" value="NZ_CP034670.1"/>
</dbReference>
<protein>
    <submittedName>
        <fullName evidence="2">Uncharacterized protein</fullName>
    </submittedName>
</protein>